<keyword evidence="1" id="KW-1133">Transmembrane helix</keyword>
<organism evidence="3 4">
    <name type="scientific">Talaromyces rugulosus</name>
    <name type="common">Penicillium rugulosum</name>
    <dbReference type="NCBI Taxonomy" id="121627"/>
    <lineage>
        <taxon>Eukaryota</taxon>
        <taxon>Fungi</taxon>
        <taxon>Dikarya</taxon>
        <taxon>Ascomycota</taxon>
        <taxon>Pezizomycotina</taxon>
        <taxon>Eurotiomycetes</taxon>
        <taxon>Eurotiomycetidae</taxon>
        <taxon>Eurotiales</taxon>
        <taxon>Trichocomaceae</taxon>
        <taxon>Talaromyces</taxon>
        <taxon>Talaromyces sect. Islandici</taxon>
    </lineage>
</organism>
<dbReference type="PANTHER" id="PTHR42109:SF2">
    <property type="entry name" value="INTEGRAL MEMBRANE PROTEIN"/>
    <property type="match status" value="1"/>
</dbReference>
<accession>A0A7H8QW98</accession>
<keyword evidence="1" id="KW-0472">Membrane</keyword>
<feature type="transmembrane region" description="Helical" evidence="1">
    <location>
        <begin position="68"/>
        <end position="97"/>
    </location>
</feature>
<dbReference type="OrthoDB" id="2560628at2759"/>
<dbReference type="KEGG" id="trg:TRUGW13939_05368"/>
<feature type="transmembrane region" description="Helical" evidence="1">
    <location>
        <begin position="150"/>
        <end position="171"/>
    </location>
</feature>
<gene>
    <name evidence="3" type="ORF">TRUGW13939_05368</name>
</gene>
<evidence type="ECO:0000313" key="3">
    <source>
        <dbReference type="EMBL" id="QKX58247.1"/>
    </source>
</evidence>
<dbReference type="InterPro" id="IPR056119">
    <property type="entry name" value="DUF7702"/>
</dbReference>
<reference evidence="4" key="1">
    <citation type="submission" date="2020-06" db="EMBL/GenBank/DDBJ databases">
        <title>A chromosome-scale genome assembly of Talaromyces rugulosus W13939.</title>
        <authorList>
            <person name="Wang B."/>
            <person name="Guo L."/>
            <person name="Ye K."/>
            <person name="Wang L."/>
        </authorList>
    </citation>
    <scope>NUCLEOTIDE SEQUENCE [LARGE SCALE GENOMIC DNA]</scope>
    <source>
        <strain evidence="4">W13939</strain>
    </source>
</reference>
<feature type="transmembrane region" description="Helical" evidence="1">
    <location>
        <begin position="183"/>
        <end position="209"/>
    </location>
</feature>
<feature type="transmembrane region" description="Helical" evidence="1">
    <location>
        <begin position="221"/>
        <end position="241"/>
    </location>
</feature>
<feature type="transmembrane region" description="Helical" evidence="1">
    <location>
        <begin position="109"/>
        <end position="130"/>
    </location>
</feature>
<dbReference type="Proteomes" id="UP000509510">
    <property type="component" value="Chromosome III"/>
</dbReference>
<keyword evidence="1" id="KW-0812">Transmembrane</keyword>
<dbReference type="PANTHER" id="PTHR42109">
    <property type="entry name" value="UNPLACED GENOMIC SCAFFOLD UM_SCAF_CONTIG_1.265, WHOLE GENOME SHOTGUN SEQUENCE"/>
    <property type="match status" value="1"/>
</dbReference>
<evidence type="ECO:0000259" key="2">
    <source>
        <dbReference type="Pfam" id="PF24800"/>
    </source>
</evidence>
<evidence type="ECO:0000313" key="4">
    <source>
        <dbReference type="Proteomes" id="UP000509510"/>
    </source>
</evidence>
<dbReference type="GeneID" id="55992866"/>
<proteinExistence type="predicted"/>
<dbReference type="EMBL" id="CP055900">
    <property type="protein sequence ID" value="QKX58247.1"/>
    <property type="molecule type" value="Genomic_DNA"/>
</dbReference>
<feature type="transmembrane region" description="Helical" evidence="1">
    <location>
        <begin position="6"/>
        <end position="29"/>
    </location>
</feature>
<dbReference type="RefSeq" id="XP_035344425.1">
    <property type="nucleotide sequence ID" value="XM_035488532.1"/>
</dbReference>
<evidence type="ECO:0000256" key="1">
    <source>
        <dbReference type="SAM" id="Phobius"/>
    </source>
</evidence>
<keyword evidence="4" id="KW-1185">Reference proteome</keyword>
<feature type="domain" description="DUF7702" evidence="2">
    <location>
        <begin position="2"/>
        <end position="247"/>
    </location>
</feature>
<protein>
    <recommendedName>
        <fullName evidence="2">DUF7702 domain-containing protein</fullName>
    </recommendedName>
</protein>
<feature type="transmembrane region" description="Helical" evidence="1">
    <location>
        <begin position="41"/>
        <end position="62"/>
    </location>
</feature>
<dbReference type="Pfam" id="PF24800">
    <property type="entry name" value="DUF7702"/>
    <property type="match status" value="1"/>
</dbReference>
<name>A0A7H8QW98_TALRU</name>
<sequence>MLDQHSQVSIAQIVFYVPAVIAAVTLLFFRRAVKGLPRYAWYVLTLFTLMRLAGGIVEILHVNNPSSTGLIIGATILLNTGVLPCIAATIGLVNIITRIDYRDDRRLHYLEVASRLLFITAIGLLLAGGILEGNYDDINSVRIGTKLARAGYYVVAAFVGGMIFFQAFFWLQRRNLSQNSMLILVGTTLAMPLFIVRLTYAFLSIYRAAYDDTWNPLNGPIAPFLVMALLMEYSVVIIYLYSGFRIKPTTRVEDDGESAVALK</sequence>
<dbReference type="AlphaFoldDB" id="A0A7H8QW98"/>